<evidence type="ECO:0000313" key="3">
    <source>
        <dbReference type="Proteomes" id="UP000643207"/>
    </source>
</evidence>
<organism evidence="2 3">
    <name type="scientific">Aquariibacter lacus</name>
    <dbReference type="NCBI Taxonomy" id="2801332"/>
    <lineage>
        <taxon>Bacteria</taxon>
        <taxon>Pseudomonadati</taxon>
        <taxon>Pseudomonadota</taxon>
        <taxon>Betaproteobacteria</taxon>
        <taxon>Burkholderiales</taxon>
        <taxon>Sphaerotilaceae</taxon>
        <taxon>Aquariibacter</taxon>
    </lineage>
</organism>
<dbReference type="RefSeq" id="WP_201823420.1">
    <property type="nucleotide sequence ID" value="NZ_JAERRA010000001.1"/>
</dbReference>
<reference evidence="2 3" key="1">
    <citation type="submission" date="2021-01" db="EMBL/GenBank/DDBJ databases">
        <title>Piscinibacter sp. Jin2 Genome sequencing and assembly.</title>
        <authorList>
            <person name="Kim I."/>
        </authorList>
    </citation>
    <scope>NUCLEOTIDE SEQUENCE [LARGE SCALE GENOMIC DNA]</scope>
    <source>
        <strain evidence="2 3">Jin2</strain>
    </source>
</reference>
<keyword evidence="1" id="KW-0812">Transmembrane</keyword>
<feature type="transmembrane region" description="Helical" evidence="1">
    <location>
        <begin position="15"/>
        <end position="35"/>
    </location>
</feature>
<proteinExistence type="predicted"/>
<keyword evidence="1" id="KW-0472">Membrane</keyword>
<evidence type="ECO:0000256" key="1">
    <source>
        <dbReference type="SAM" id="Phobius"/>
    </source>
</evidence>
<dbReference type="EMBL" id="JAERRA010000001">
    <property type="protein sequence ID" value="MBL0718598.1"/>
    <property type="molecule type" value="Genomic_DNA"/>
</dbReference>
<name>A0A9X0XCT6_9BURK</name>
<dbReference type="Proteomes" id="UP000643207">
    <property type="component" value="Unassembled WGS sequence"/>
</dbReference>
<comment type="caution">
    <text evidence="2">The sequence shown here is derived from an EMBL/GenBank/DDBJ whole genome shotgun (WGS) entry which is preliminary data.</text>
</comment>
<sequence>MIHDWLRRRLGARRGGWACVLVYALMLLAVLHFWSSPSATLAYLH</sequence>
<dbReference type="AlphaFoldDB" id="A0A9X0XCT6"/>
<protein>
    <submittedName>
        <fullName evidence="2">Uncharacterized protein</fullName>
    </submittedName>
</protein>
<keyword evidence="1" id="KW-1133">Transmembrane helix</keyword>
<gene>
    <name evidence="2" type="ORF">JI742_01730</name>
</gene>
<accession>A0A9X0XCT6</accession>
<keyword evidence="3" id="KW-1185">Reference proteome</keyword>
<evidence type="ECO:0000313" key="2">
    <source>
        <dbReference type="EMBL" id="MBL0718598.1"/>
    </source>
</evidence>